<evidence type="ECO:0000313" key="8">
    <source>
        <dbReference type="Proteomes" id="UP000650616"/>
    </source>
</evidence>
<name>A0AAW3ZSL8_9BACT</name>
<dbReference type="AlphaFoldDB" id="A0AAW3ZSL8"/>
<feature type="coiled-coil region" evidence="5">
    <location>
        <begin position="60"/>
        <end position="101"/>
    </location>
</feature>
<keyword evidence="3 5" id="KW-0175">Coiled coil</keyword>
<dbReference type="RefSeq" id="WP_170016339.1">
    <property type="nucleotide sequence ID" value="NZ_CP012545.1"/>
</dbReference>
<accession>A0AAW3ZSL8</accession>
<evidence type="ECO:0000256" key="6">
    <source>
        <dbReference type="SAM" id="Phobius"/>
    </source>
</evidence>
<evidence type="ECO:0000313" key="7">
    <source>
        <dbReference type="EMBL" id="MBE3608197.1"/>
    </source>
</evidence>
<comment type="similarity">
    <text evidence="2">Belongs to the RmuC family.</text>
</comment>
<dbReference type="GO" id="GO:0006310">
    <property type="term" value="P:DNA recombination"/>
    <property type="evidence" value="ECO:0007669"/>
    <property type="project" value="UniProtKB-KW"/>
</dbReference>
<dbReference type="PANTHER" id="PTHR30563:SF0">
    <property type="entry name" value="DNA RECOMBINATION PROTEIN RMUC"/>
    <property type="match status" value="1"/>
</dbReference>
<dbReference type="PANTHER" id="PTHR30563">
    <property type="entry name" value="DNA RECOMBINATION PROTEIN RMUC"/>
    <property type="match status" value="1"/>
</dbReference>
<dbReference type="Pfam" id="PF02646">
    <property type="entry name" value="RmuC"/>
    <property type="match status" value="1"/>
</dbReference>
<keyword evidence="6" id="KW-0812">Transmembrane</keyword>
<gene>
    <name evidence="7" type="primary">rmuC</name>
    <name evidence="7" type="ORF">CCAL9337_05580</name>
</gene>
<keyword evidence="6" id="KW-1133">Transmembrane helix</keyword>
<dbReference type="EMBL" id="LIWG01000006">
    <property type="protein sequence ID" value="MBE3608197.1"/>
    <property type="molecule type" value="Genomic_DNA"/>
</dbReference>
<feature type="transmembrane region" description="Helical" evidence="6">
    <location>
        <begin position="6"/>
        <end position="26"/>
    </location>
</feature>
<protein>
    <submittedName>
        <fullName evidence="7">DNA recombination protein RmuC</fullName>
    </submittedName>
</protein>
<proteinExistence type="inferred from homology"/>
<evidence type="ECO:0000256" key="4">
    <source>
        <dbReference type="ARBA" id="ARBA00023172"/>
    </source>
</evidence>
<reference evidence="7 8" key="1">
    <citation type="submission" date="2015-08" db="EMBL/GenBank/DDBJ databases">
        <title>Comparative genomics of the Campylobacter concisus group.</title>
        <authorList>
            <person name="Yee E."/>
            <person name="Chapman M.H."/>
            <person name="Huynh S."/>
            <person name="Bono J.L."/>
            <person name="On S.L."/>
            <person name="St Leger J."/>
            <person name="Foster G."/>
            <person name="Parker C.T."/>
            <person name="Miller W.G."/>
        </authorList>
    </citation>
    <scope>NUCLEOTIDE SEQUENCE [LARGE SCALE GENOMIC DNA]</scope>
    <source>
        <strain evidence="7 8">RM9337</strain>
    </source>
</reference>
<keyword evidence="4" id="KW-0233">DNA recombination</keyword>
<comment type="function">
    <text evidence="1">Involved in DNA recombination.</text>
</comment>
<evidence type="ECO:0000256" key="3">
    <source>
        <dbReference type="ARBA" id="ARBA00023054"/>
    </source>
</evidence>
<sequence length="475" mass="53871">MNEIYIFYAVSFFLCVICAVLLGVVLNDKKTIESLKFSKNEFENLSIEQKVRLENEALRAQESKEINANLSQKLERKSIENDALEDEILNLKTQISSLKTTLEEREKIQLAKEENFVQVKKNLSTEFENLANKIFEEKSANFNKNSQTSLELLLNPLKEQIQNFQKRTNEIHDKTQQNSLNLENELKKVLDIGLGMSREASNLTNALKGNNKIAGNWGEMQLEATLQAAGLVKNEQYRAQESFKSESGARMVPDFVVYLPDNKHIIIDSKVSLVAYEVAMSAVNENEMKTALSEHVKSVKSHIDELSKKNYSMIEGLESPDFVMMFMPIEAAYIEALKYERELFGYGYERKVVLVSHTTLMPILRTVANLWRIEKGNKEAIQIAASAGEIYNKICVVAQDLNKLGATLTTATRQYNQVVTSLAGRQGLYGKTQRFRQLSQKATQNMPEVGELEIEVESAKLENLSKKDDDGSDRL</sequence>
<keyword evidence="8" id="KW-1185">Reference proteome</keyword>
<evidence type="ECO:0000256" key="1">
    <source>
        <dbReference type="ARBA" id="ARBA00003416"/>
    </source>
</evidence>
<evidence type="ECO:0000256" key="2">
    <source>
        <dbReference type="ARBA" id="ARBA00009840"/>
    </source>
</evidence>
<dbReference type="InterPro" id="IPR003798">
    <property type="entry name" value="DNA_recombination_RmuC"/>
</dbReference>
<dbReference type="Proteomes" id="UP000650616">
    <property type="component" value="Unassembled WGS sequence"/>
</dbReference>
<evidence type="ECO:0000256" key="5">
    <source>
        <dbReference type="SAM" id="Coils"/>
    </source>
</evidence>
<comment type="caution">
    <text evidence="7">The sequence shown here is derived from an EMBL/GenBank/DDBJ whole genome shotgun (WGS) entry which is preliminary data.</text>
</comment>
<organism evidence="7 8">
    <name type="scientific">Campylobacter californiensis</name>
    <dbReference type="NCBI Taxonomy" id="1032243"/>
    <lineage>
        <taxon>Bacteria</taxon>
        <taxon>Pseudomonadati</taxon>
        <taxon>Campylobacterota</taxon>
        <taxon>Epsilonproteobacteria</taxon>
        <taxon>Campylobacterales</taxon>
        <taxon>Campylobacteraceae</taxon>
        <taxon>Campylobacter</taxon>
    </lineage>
</organism>
<keyword evidence="6" id="KW-0472">Membrane</keyword>